<dbReference type="RefSeq" id="WP_189595151.1">
    <property type="nucleotide sequence ID" value="NZ_NGAF01000055.1"/>
</dbReference>
<keyword evidence="3" id="KW-1185">Reference proteome</keyword>
<sequence>MITLFIGCVILSIIIYITIVCWPQRIPPERRVTEIRHRIERENTDPAGPHGDTYER</sequence>
<protein>
    <submittedName>
        <fullName evidence="2">Uncharacterized protein</fullName>
    </submittedName>
</protein>
<organism evidence="2 3">
    <name type="scientific">Nocardia cerradoensis</name>
    <dbReference type="NCBI Taxonomy" id="85688"/>
    <lineage>
        <taxon>Bacteria</taxon>
        <taxon>Bacillati</taxon>
        <taxon>Actinomycetota</taxon>
        <taxon>Actinomycetes</taxon>
        <taxon>Mycobacteriales</taxon>
        <taxon>Nocardiaceae</taxon>
        <taxon>Nocardia</taxon>
    </lineage>
</organism>
<evidence type="ECO:0000256" key="1">
    <source>
        <dbReference type="SAM" id="MobiDB-lite"/>
    </source>
</evidence>
<gene>
    <name evidence="2" type="ORF">B7C42_08063</name>
</gene>
<proteinExistence type="predicted"/>
<feature type="region of interest" description="Disordered" evidence="1">
    <location>
        <begin position="36"/>
        <end position="56"/>
    </location>
</feature>
<evidence type="ECO:0000313" key="2">
    <source>
        <dbReference type="EMBL" id="OXR39866.1"/>
    </source>
</evidence>
<comment type="caution">
    <text evidence="2">The sequence shown here is derived from an EMBL/GenBank/DDBJ whole genome shotgun (WGS) entry which is preliminary data.</text>
</comment>
<evidence type="ECO:0000313" key="3">
    <source>
        <dbReference type="Proteomes" id="UP000215506"/>
    </source>
</evidence>
<dbReference type="EMBL" id="NGAF01000055">
    <property type="protein sequence ID" value="OXR39866.1"/>
    <property type="molecule type" value="Genomic_DNA"/>
</dbReference>
<dbReference type="Proteomes" id="UP000215506">
    <property type="component" value="Unassembled WGS sequence"/>
</dbReference>
<name>A0A231GTC3_9NOCA</name>
<accession>A0A231GTC3</accession>
<reference evidence="2 3" key="1">
    <citation type="submission" date="2017-07" db="EMBL/GenBank/DDBJ databases">
        <title>First draft Genome Sequence of Nocardia cerradoensis isolated from human infection.</title>
        <authorList>
            <person name="Carrasco G."/>
        </authorList>
    </citation>
    <scope>NUCLEOTIDE SEQUENCE [LARGE SCALE GENOMIC DNA]</scope>
    <source>
        <strain evidence="2 3">CNM20130759</strain>
    </source>
</reference>
<dbReference type="AlphaFoldDB" id="A0A231GTC3"/>